<accession>A0ABT7WSD7</accession>
<name>A0ABT7WSD7_9GAMM</name>
<evidence type="ECO:0000313" key="1">
    <source>
        <dbReference type="EMBL" id="MDN0015555.1"/>
    </source>
</evidence>
<protein>
    <submittedName>
        <fullName evidence="1">Capsular polysaccharide biosynthesis protein</fullName>
    </submittedName>
</protein>
<evidence type="ECO:0000313" key="2">
    <source>
        <dbReference type="Proteomes" id="UP001168524"/>
    </source>
</evidence>
<gene>
    <name evidence="1" type="ORF">QTA56_15130</name>
</gene>
<dbReference type="EMBL" id="JAUDZE010000009">
    <property type="protein sequence ID" value="MDN0015555.1"/>
    <property type="molecule type" value="Genomic_DNA"/>
</dbReference>
<proteinExistence type="predicted"/>
<organism evidence="1 2">
    <name type="scientific">Acinetobacter thutiue</name>
    <dbReference type="NCBI Taxonomy" id="2998078"/>
    <lineage>
        <taxon>Bacteria</taxon>
        <taxon>Pseudomonadati</taxon>
        <taxon>Pseudomonadota</taxon>
        <taxon>Gammaproteobacteria</taxon>
        <taxon>Moraxellales</taxon>
        <taxon>Moraxellaceae</taxon>
        <taxon>Acinetobacter</taxon>
    </lineage>
</organism>
<dbReference type="RefSeq" id="WP_267981823.1">
    <property type="nucleotide sequence ID" value="NZ_JAPQKF010000009.1"/>
</dbReference>
<comment type="caution">
    <text evidence="1">The sequence shown here is derived from an EMBL/GenBank/DDBJ whole genome shotgun (WGS) entry which is preliminary data.</text>
</comment>
<dbReference type="CDD" id="cd16440">
    <property type="entry name" value="beta_Kdo_transferase_KpsC_1"/>
    <property type="match status" value="1"/>
</dbReference>
<dbReference type="CDD" id="cd16439">
    <property type="entry name" value="beta_Kdo_transferase_KpsC_2"/>
    <property type="match status" value="1"/>
</dbReference>
<dbReference type="Pfam" id="PF05159">
    <property type="entry name" value="Capsule_synth"/>
    <property type="match status" value="4"/>
</dbReference>
<keyword evidence="2" id="KW-1185">Reference proteome</keyword>
<reference evidence="1" key="1">
    <citation type="submission" date="2023-06" db="EMBL/GenBank/DDBJ databases">
        <title>Two novel species of Acinetobacter isolated from motorbike repairing workshop in Vietnam.</title>
        <authorList>
            <person name="Le N.T.T."/>
        </authorList>
    </citation>
    <scope>NUCLEOTIDE SEQUENCE</scope>
    <source>
        <strain evidence="1">VNH17</strain>
    </source>
</reference>
<dbReference type="InterPro" id="IPR007833">
    <property type="entry name" value="Capsule_polysaccharide_synth"/>
</dbReference>
<dbReference type="Proteomes" id="UP001168524">
    <property type="component" value="Unassembled WGS sequence"/>
</dbReference>
<sequence>MIVCSRKIKEIFSIEQFVGEKVSVFIPYLVNKCQHFAGWGRKPSFFRAQNLAKKYNASCICLEDGFIRSLGLGKLNVPPLSLVMDQAGIYFDASMCSDLEKLINQSEQVQQNIRARHLIEKILELKVTKYNQYFIPLNITLFNTRKNILIVDQTFGDQSIQYALASEDSFQQMLEHACSHHPDATIWIKTHPDVIARKAKGHFPSSLNNNHRIRFISENYNPIELCQMMAEVYVVSSQLGFEALLCGKLVHCFGIPWYAGWGLTQDHITLPDAVLNRRVEPRSLEHLFACAYLKYARYVSPVSYQLCELEEILDILAPNLQFQQRLMHQNIVVYGFSRWKRQFIADYLGFPSINLRFMQWRKPKKNQYVVAWGGKAKTLKQSGYQHVWTVEDGFLRSLGLGAKLIRPFSLVFDDLGIYYDVTAPSRLEVLLNQVQLTVEQTKRIQWLIQEIVQQKLTKYNVGEVVPTKLPQIALNKKVLLVIGQVEDDLSVQFGGIDIKTNETLIKEVRAKNPDAYIIYKPHPDVETGLRKGKVSQDVMNAHIDHIEAKLSIITLFEYIDEIHTITSLSGFEALLRGLKVYCYGIPFYAGWGLTVDRHHCPRRNRKLMLEELAYTTLIEYPTYNLPHTRKMQIPLVTPEHVLQHMLHLQQVRSMQPTYRGSWLFTRLRQLKNTVLR</sequence>